<evidence type="ECO:0000256" key="9">
    <source>
        <dbReference type="ARBA" id="ARBA00023306"/>
    </source>
</evidence>
<keyword evidence="2" id="KW-1003">Cell membrane</keyword>
<dbReference type="Proteomes" id="UP000273143">
    <property type="component" value="Chromosome"/>
</dbReference>
<evidence type="ECO:0000313" key="14">
    <source>
        <dbReference type="EMBL" id="AZS51558.1"/>
    </source>
</evidence>
<evidence type="ECO:0000256" key="10">
    <source>
        <dbReference type="ARBA" id="ARBA00035657"/>
    </source>
</evidence>
<reference evidence="15" key="1">
    <citation type="submission" date="2018-06" db="EMBL/GenBank/DDBJ databases">
        <title>Complete genome of Pseudomonas insecticola strain QZS01.</title>
        <authorList>
            <person name="Wang J."/>
            <person name="Su Q."/>
        </authorList>
    </citation>
    <scope>NUCLEOTIDE SEQUENCE [LARGE SCALE GENOMIC DNA]</scope>
    <source>
        <strain evidence="15">QZS01</strain>
    </source>
</reference>
<dbReference type="RefSeq" id="WP_109704230.1">
    <property type="nucleotide sequence ID" value="NZ_CP029822.1"/>
</dbReference>
<dbReference type="EMBL" id="CP029822">
    <property type="protein sequence ID" value="AZS51558.1"/>
    <property type="molecule type" value="Genomic_DNA"/>
</dbReference>
<dbReference type="Pfam" id="PF06295">
    <property type="entry name" value="ZapG-like"/>
    <property type="match status" value="1"/>
</dbReference>
<feature type="region of interest" description="Disordered" evidence="13">
    <location>
        <begin position="123"/>
        <end position="146"/>
    </location>
</feature>
<organism evidence="14 15">
    <name type="scientific">Entomomonas moraniae</name>
    <dbReference type="NCBI Taxonomy" id="2213226"/>
    <lineage>
        <taxon>Bacteria</taxon>
        <taxon>Pseudomonadati</taxon>
        <taxon>Pseudomonadota</taxon>
        <taxon>Gammaproteobacteria</taxon>
        <taxon>Pseudomonadales</taxon>
        <taxon>Pseudomonadaceae</taxon>
        <taxon>Entomomonas</taxon>
    </lineage>
</organism>
<dbReference type="GO" id="GO:0005886">
    <property type="term" value="C:plasma membrane"/>
    <property type="evidence" value="ECO:0007669"/>
    <property type="project" value="UniProtKB-SubCell"/>
</dbReference>
<evidence type="ECO:0000256" key="6">
    <source>
        <dbReference type="ARBA" id="ARBA00022960"/>
    </source>
</evidence>
<evidence type="ECO:0000256" key="4">
    <source>
        <dbReference type="ARBA" id="ARBA00022618"/>
    </source>
</evidence>
<evidence type="ECO:0000256" key="7">
    <source>
        <dbReference type="ARBA" id="ARBA00022989"/>
    </source>
</evidence>
<evidence type="ECO:0000256" key="1">
    <source>
        <dbReference type="ARBA" id="ARBA00004377"/>
    </source>
</evidence>
<keyword evidence="8" id="KW-0472">Membrane</keyword>
<gene>
    <name evidence="14" type="ORF">DM558_12605</name>
</gene>
<dbReference type="AlphaFoldDB" id="A0A451EP43"/>
<dbReference type="KEGG" id="emo:DM558_12605"/>
<comment type="subcellular location">
    <subcellularLocation>
        <location evidence="1">Cell inner membrane</location>
        <topology evidence="1">Single-pass membrane protein</topology>
    </subcellularLocation>
</comment>
<proteinExistence type="inferred from homology"/>
<feature type="compositionally biased region" description="Polar residues" evidence="13">
    <location>
        <begin position="124"/>
        <end position="134"/>
    </location>
</feature>
<keyword evidence="6" id="KW-0133">Cell shape</keyword>
<accession>A0A451EP43</accession>
<keyword evidence="7" id="KW-1133">Transmembrane helix</keyword>
<protein>
    <recommendedName>
        <fullName evidence="11">Z-ring associated protein G</fullName>
    </recommendedName>
    <alternativeName>
        <fullName evidence="12">Cell division protein ZapG</fullName>
    </alternativeName>
</protein>
<keyword evidence="4" id="KW-0132">Cell division</keyword>
<keyword evidence="5" id="KW-0812">Transmembrane</keyword>
<evidence type="ECO:0000256" key="12">
    <source>
        <dbReference type="ARBA" id="ARBA00035727"/>
    </source>
</evidence>
<keyword evidence="9" id="KW-0131">Cell cycle</keyword>
<sequence>MEMGLVVIIAIVAFLVGVLGGFLVSKATAGRDSSGNLKNQMDSLQGRFSDYQTEVANHFNKTASIAQKFSQSYQEMQSHLQHSVETLVSDSELRSRLLSEIKMDELKALDYSAEGQVEQDIPEQETTAVNTYNDTPRDYAPKVPGEVGTLAEEFSAKRK</sequence>
<keyword evidence="15" id="KW-1185">Reference proteome</keyword>
<evidence type="ECO:0000256" key="2">
    <source>
        <dbReference type="ARBA" id="ARBA00022475"/>
    </source>
</evidence>
<dbReference type="PANTHER" id="PTHR39579">
    <property type="entry name" value="INNER MEMBRANE PROTEIN YHCB"/>
    <property type="match status" value="1"/>
</dbReference>
<name>A0A451EP43_9GAMM</name>
<dbReference type="InterPro" id="IPR009386">
    <property type="entry name" value="ZapG-like"/>
</dbReference>
<evidence type="ECO:0000256" key="13">
    <source>
        <dbReference type="SAM" id="MobiDB-lite"/>
    </source>
</evidence>
<dbReference type="GO" id="GO:0008360">
    <property type="term" value="P:regulation of cell shape"/>
    <property type="evidence" value="ECO:0007669"/>
    <property type="project" value="UniProtKB-KW"/>
</dbReference>
<keyword evidence="3" id="KW-0997">Cell inner membrane</keyword>
<evidence type="ECO:0000313" key="15">
    <source>
        <dbReference type="Proteomes" id="UP000273143"/>
    </source>
</evidence>
<evidence type="ECO:0000256" key="3">
    <source>
        <dbReference type="ARBA" id="ARBA00022519"/>
    </source>
</evidence>
<dbReference type="PANTHER" id="PTHR39579:SF1">
    <property type="entry name" value="INNER MEMBRANE PROTEIN YHCB"/>
    <property type="match status" value="1"/>
</dbReference>
<dbReference type="GO" id="GO:0051301">
    <property type="term" value="P:cell division"/>
    <property type="evidence" value="ECO:0007669"/>
    <property type="project" value="UniProtKB-KW"/>
</dbReference>
<evidence type="ECO:0000256" key="5">
    <source>
        <dbReference type="ARBA" id="ARBA00022692"/>
    </source>
</evidence>
<comment type="similarity">
    <text evidence="10">Belongs to the ZapG family.</text>
</comment>
<evidence type="ECO:0000256" key="8">
    <source>
        <dbReference type="ARBA" id="ARBA00023136"/>
    </source>
</evidence>
<evidence type="ECO:0000256" key="11">
    <source>
        <dbReference type="ARBA" id="ARBA00035703"/>
    </source>
</evidence>